<evidence type="ECO:0000313" key="3">
    <source>
        <dbReference type="Proteomes" id="UP000186221"/>
    </source>
</evidence>
<name>A0A1N7L382_9RHOB</name>
<evidence type="ECO:0000313" key="2">
    <source>
        <dbReference type="EMBL" id="SIS68308.1"/>
    </source>
</evidence>
<keyword evidence="1" id="KW-1133">Transmembrane helix</keyword>
<protein>
    <submittedName>
        <fullName evidence="2">Uncharacterized protein</fullName>
    </submittedName>
</protein>
<proteinExistence type="predicted"/>
<gene>
    <name evidence="2" type="ORF">SAMN05421580_103212</name>
</gene>
<dbReference type="AlphaFoldDB" id="A0A1N7L382"/>
<accession>A0A1N7L382</accession>
<dbReference type="OrthoDB" id="7689850at2"/>
<keyword evidence="1" id="KW-0472">Membrane</keyword>
<dbReference type="Proteomes" id="UP000186221">
    <property type="component" value="Unassembled WGS sequence"/>
</dbReference>
<keyword evidence="1" id="KW-0812">Transmembrane</keyword>
<sequence>MSELDQKQLEALEVERAKIFTPGWFGDLISGRLSFGDTFWLGLFGVLMFVVPAVVLVAGLLYAQATAAMIPFLKVIAGLYGIWALAVSQALLRIGARGGWPITGIALAAGMALYALYTAATL</sequence>
<reference evidence="3" key="1">
    <citation type="submission" date="2017-01" db="EMBL/GenBank/DDBJ databases">
        <authorList>
            <person name="Varghese N."/>
            <person name="Submissions S."/>
        </authorList>
    </citation>
    <scope>NUCLEOTIDE SEQUENCE [LARGE SCALE GENOMIC DNA]</scope>
    <source>
        <strain evidence="3">DSM 19945</strain>
    </source>
</reference>
<organism evidence="2 3">
    <name type="scientific">Rhodobacter aestuarii</name>
    <dbReference type="NCBI Taxonomy" id="453582"/>
    <lineage>
        <taxon>Bacteria</taxon>
        <taxon>Pseudomonadati</taxon>
        <taxon>Pseudomonadota</taxon>
        <taxon>Alphaproteobacteria</taxon>
        <taxon>Rhodobacterales</taxon>
        <taxon>Rhodobacter group</taxon>
        <taxon>Rhodobacter</taxon>
    </lineage>
</organism>
<dbReference type="EMBL" id="FTOG01000003">
    <property type="protein sequence ID" value="SIS68308.1"/>
    <property type="molecule type" value="Genomic_DNA"/>
</dbReference>
<keyword evidence="3" id="KW-1185">Reference proteome</keyword>
<feature type="transmembrane region" description="Helical" evidence="1">
    <location>
        <begin position="39"/>
        <end position="63"/>
    </location>
</feature>
<feature type="transmembrane region" description="Helical" evidence="1">
    <location>
        <begin position="75"/>
        <end position="92"/>
    </location>
</feature>
<feature type="transmembrane region" description="Helical" evidence="1">
    <location>
        <begin position="98"/>
        <end position="117"/>
    </location>
</feature>
<evidence type="ECO:0000256" key="1">
    <source>
        <dbReference type="SAM" id="Phobius"/>
    </source>
</evidence>
<dbReference type="RefSeq" id="WP_076484213.1">
    <property type="nucleotide sequence ID" value="NZ_FTOG01000003.1"/>
</dbReference>